<evidence type="ECO:0000313" key="5">
    <source>
        <dbReference type="Proteomes" id="UP001633002"/>
    </source>
</evidence>
<reference evidence="4 5" key="1">
    <citation type="submission" date="2024-09" db="EMBL/GenBank/DDBJ databases">
        <title>Chromosome-scale assembly of Riccia sorocarpa.</title>
        <authorList>
            <person name="Paukszto L."/>
        </authorList>
    </citation>
    <scope>NUCLEOTIDE SEQUENCE [LARGE SCALE GENOMIC DNA]</scope>
    <source>
        <strain evidence="4">LP-2024</strain>
        <tissue evidence="4">Aerial parts of the thallus</tissue>
    </source>
</reference>
<dbReference type="GO" id="GO:0008270">
    <property type="term" value="F:zinc ion binding"/>
    <property type="evidence" value="ECO:0007669"/>
    <property type="project" value="UniProtKB-KW"/>
</dbReference>
<feature type="compositionally biased region" description="Polar residues" evidence="2">
    <location>
        <begin position="388"/>
        <end position="399"/>
    </location>
</feature>
<feature type="compositionally biased region" description="Low complexity" evidence="2">
    <location>
        <begin position="121"/>
        <end position="132"/>
    </location>
</feature>
<keyword evidence="5" id="KW-1185">Reference proteome</keyword>
<feature type="compositionally biased region" description="Pro residues" evidence="2">
    <location>
        <begin position="155"/>
        <end position="168"/>
    </location>
</feature>
<dbReference type="SUPFAM" id="SSF57756">
    <property type="entry name" value="Retrovirus zinc finger-like domains"/>
    <property type="match status" value="1"/>
</dbReference>
<keyword evidence="1" id="KW-0863">Zinc-finger</keyword>
<evidence type="ECO:0000256" key="2">
    <source>
        <dbReference type="SAM" id="MobiDB-lite"/>
    </source>
</evidence>
<feature type="region of interest" description="Disordered" evidence="2">
    <location>
        <begin position="95"/>
        <end position="185"/>
    </location>
</feature>
<name>A0ABD3H5Q5_9MARC</name>
<dbReference type="Gene3D" id="4.10.60.10">
    <property type="entry name" value="Zinc finger, CCHC-type"/>
    <property type="match status" value="1"/>
</dbReference>
<protein>
    <recommendedName>
        <fullName evidence="3">CCHC-type domain-containing protein</fullName>
    </recommendedName>
</protein>
<accession>A0ABD3H5Q5</accession>
<keyword evidence="1" id="KW-0862">Zinc</keyword>
<comment type="caution">
    <text evidence="4">The sequence shown here is derived from an EMBL/GenBank/DDBJ whole genome shotgun (WGS) entry which is preliminary data.</text>
</comment>
<proteinExistence type="predicted"/>
<sequence>MPNEPRMNSNAIEPCDRNVGEALENPIFEQASSEFRQATAVAFKSKQKAQTNGSEGVGAIFSRLTDAQRRASQSPITKKVRTMDATSELHVLAHQIASQKPGAKNPTARSILGHDPNGSTSQGPAQQAGPARPAQPPPPSMQRAAEINIGTTHPAQPPPQTHPNPPLPRTYANITANGTGGARRPPELLKNIGEVIYTTCEETECRFTNIRGCLRLDLSEELPEAIEIVDPDTGDSYQHPIIYKSLPDACFHCHQRGHVVRTCPAKRQRRPQQNANGAPPAMAAQNTGKTPEDDEGNFTTVSTKSRKEQVQATLVHTNTFAALAENEEQEDSLQQEDLPSSSGETEKEETTQTLTVELEDAEAATAIQQPTSMETDKEAKRKREASGSRPTENQQTDISLPSKPPKPTQGSPAVLKDVPTSQKDGASKSRAKGSKAGGPNGQKATTSN</sequence>
<gene>
    <name evidence="4" type="ORF">R1sor_013159</name>
</gene>
<dbReference type="EMBL" id="JBJQOH010000004">
    <property type="protein sequence ID" value="KAL3686850.1"/>
    <property type="molecule type" value="Genomic_DNA"/>
</dbReference>
<dbReference type="PANTHER" id="PTHR31286">
    <property type="entry name" value="GLYCINE-RICH CELL WALL STRUCTURAL PROTEIN 1.8-LIKE"/>
    <property type="match status" value="1"/>
</dbReference>
<dbReference type="InterPro" id="IPR036875">
    <property type="entry name" value="Znf_CCHC_sf"/>
</dbReference>
<dbReference type="AlphaFoldDB" id="A0ABD3H5Q5"/>
<feature type="region of interest" description="Disordered" evidence="2">
    <location>
        <begin position="326"/>
        <end position="448"/>
    </location>
</feature>
<dbReference type="PANTHER" id="PTHR31286:SF180">
    <property type="entry name" value="OS10G0362600 PROTEIN"/>
    <property type="match status" value="1"/>
</dbReference>
<feature type="compositionally biased region" description="Basic and acidic residues" evidence="2">
    <location>
        <begin position="374"/>
        <end position="386"/>
    </location>
</feature>
<feature type="domain" description="CCHC-type" evidence="3">
    <location>
        <begin position="250"/>
        <end position="264"/>
    </location>
</feature>
<dbReference type="PROSITE" id="PS50158">
    <property type="entry name" value="ZF_CCHC"/>
    <property type="match status" value="1"/>
</dbReference>
<feature type="region of interest" description="Disordered" evidence="2">
    <location>
        <begin position="263"/>
        <end position="309"/>
    </location>
</feature>
<dbReference type="InterPro" id="IPR040256">
    <property type="entry name" value="At4g02000-like"/>
</dbReference>
<dbReference type="InterPro" id="IPR001878">
    <property type="entry name" value="Znf_CCHC"/>
</dbReference>
<evidence type="ECO:0000313" key="4">
    <source>
        <dbReference type="EMBL" id="KAL3686850.1"/>
    </source>
</evidence>
<dbReference type="Proteomes" id="UP001633002">
    <property type="component" value="Unassembled WGS sequence"/>
</dbReference>
<evidence type="ECO:0000256" key="1">
    <source>
        <dbReference type="PROSITE-ProRule" id="PRU00047"/>
    </source>
</evidence>
<organism evidence="4 5">
    <name type="scientific">Riccia sorocarpa</name>
    <dbReference type="NCBI Taxonomy" id="122646"/>
    <lineage>
        <taxon>Eukaryota</taxon>
        <taxon>Viridiplantae</taxon>
        <taxon>Streptophyta</taxon>
        <taxon>Embryophyta</taxon>
        <taxon>Marchantiophyta</taxon>
        <taxon>Marchantiopsida</taxon>
        <taxon>Marchantiidae</taxon>
        <taxon>Marchantiales</taxon>
        <taxon>Ricciaceae</taxon>
        <taxon>Riccia</taxon>
    </lineage>
</organism>
<evidence type="ECO:0000259" key="3">
    <source>
        <dbReference type="PROSITE" id="PS50158"/>
    </source>
</evidence>
<keyword evidence="1" id="KW-0479">Metal-binding</keyword>